<organism evidence="3 4">
    <name type="scientific">Cladobotryum mycophilum</name>
    <dbReference type="NCBI Taxonomy" id="491253"/>
    <lineage>
        <taxon>Eukaryota</taxon>
        <taxon>Fungi</taxon>
        <taxon>Dikarya</taxon>
        <taxon>Ascomycota</taxon>
        <taxon>Pezizomycotina</taxon>
        <taxon>Sordariomycetes</taxon>
        <taxon>Hypocreomycetidae</taxon>
        <taxon>Hypocreales</taxon>
        <taxon>Hypocreaceae</taxon>
        <taxon>Cladobotryum</taxon>
    </lineage>
</organism>
<feature type="region of interest" description="Disordered" evidence="1">
    <location>
        <begin position="163"/>
        <end position="243"/>
    </location>
</feature>
<evidence type="ECO:0000313" key="3">
    <source>
        <dbReference type="EMBL" id="KAK5998250.1"/>
    </source>
</evidence>
<name>A0ABR0T2K2_9HYPO</name>
<proteinExistence type="predicted"/>
<accession>A0ABR0T2K2</accession>
<gene>
    <name evidence="3" type="ORF">PT974_00624</name>
</gene>
<dbReference type="Proteomes" id="UP001338125">
    <property type="component" value="Unassembled WGS sequence"/>
</dbReference>
<evidence type="ECO:0008006" key="5">
    <source>
        <dbReference type="Google" id="ProtNLM"/>
    </source>
</evidence>
<feature type="compositionally biased region" description="Basic residues" evidence="1">
    <location>
        <begin position="93"/>
        <end position="102"/>
    </location>
</feature>
<feature type="compositionally biased region" description="Low complexity" evidence="1">
    <location>
        <begin position="73"/>
        <end position="92"/>
    </location>
</feature>
<reference evidence="3 4" key="1">
    <citation type="submission" date="2024-01" db="EMBL/GenBank/DDBJ databases">
        <title>Complete genome of Cladobotryum mycophilum ATHUM6906.</title>
        <authorList>
            <person name="Christinaki A.C."/>
            <person name="Myridakis A.I."/>
            <person name="Kouvelis V.N."/>
        </authorList>
    </citation>
    <scope>NUCLEOTIDE SEQUENCE [LARGE SCALE GENOMIC DNA]</scope>
    <source>
        <strain evidence="3 4">ATHUM6906</strain>
    </source>
</reference>
<evidence type="ECO:0000256" key="2">
    <source>
        <dbReference type="SAM" id="Phobius"/>
    </source>
</evidence>
<keyword evidence="2" id="KW-0812">Transmembrane</keyword>
<dbReference type="EMBL" id="JAVFKD010000001">
    <property type="protein sequence ID" value="KAK5998250.1"/>
    <property type="molecule type" value="Genomic_DNA"/>
</dbReference>
<sequence length="243" mass="26259">MALLNPVYAFFIPLLFGITIPLAVFAGITTTFAFSILICRVIVVYLDIAVSLVTRSLIGLTKNKNIYFQPQPSSSSSSVNSNTISPSASTTLLRRHRRRRRSSVGGVSAGTVTPASEVGLGLIPSVGAERDFEGVGGWRMGDDDEIWTTINSRLELPDRQYSRNHHRTLSGGPTTPGDGGFLMMKGRTRSPEKKQSPTSPNSSRIRAPSASRFGFTGMGQSESYFPMTITPNKGAKRAPSSVM</sequence>
<feature type="transmembrane region" description="Helical" evidence="2">
    <location>
        <begin position="7"/>
        <end position="26"/>
    </location>
</feature>
<feature type="region of interest" description="Disordered" evidence="1">
    <location>
        <begin position="71"/>
        <end position="110"/>
    </location>
</feature>
<protein>
    <recommendedName>
        <fullName evidence="5">Outer spore wall protein 5</fullName>
    </recommendedName>
</protein>
<keyword evidence="4" id="KW-1185">Reference proteome</keyword>
<evidence type="ECO:0000256" key="1">
    <source>
        <dbReference type="SAM" id="MobiDB-lite"/>
    </source>
</evidence>
<keyword evidence="2" id="KW-1133">Transmembrane helix</keyword>
<comment type="caution">
    <text evidence="3">The sequence shown here is derived from an EMBL/GenBank/DDBJ whole genome shotgun (WGS) entry which is preliminary data.</text>
</comment>
<evidence type="ECO:0000313" key="4">
    <source>
        <dbReference type="Proteomes" id="UP001338125"/>
    </source>
</evidence>
<keyword evidence="2" id="KW-0472">Membrane</keyword>
<feature type="transmembrane region" description="Helical" evidence="2">
    <location>
        <begin position="32"/>
        <end position="54"/>
    </location>
</feature>